<evidence type="ECO:0000313" key="7">
    <source>
        <dbReference type="EMBL" id="TDL21262.1"/>
    </source>
</evidence>
<accession>A0A4Y7Q276</accession>
<keyword evidence="3 6" id="KW-0134">Cell wall</keyword>
<dbReference type="GO" id="GO:0005199">
    <property type="term" value="F:structural constituent of cell wall"/>
    <property type="evidence" value="ECO:0007669"/>
    <property type="project" value="InterPro"/>
</dbReference>
<comment type="subcellular location">
    <subcellularLocation>
        <location evidence="1 6">Secreted</location>
        <location evidence="1 6">Cell wall</location>
    </subcellularLocation>
</comment>
<dbReference type="CDD" id="cd23507">
    <property type="entry name" value="hydrophobin_I"/>
    <property type="match status" value="1"/>
</dbReference>
<keyword evidence="4 6" id="KW-0964">Secreted</keyword>
<evidence type="ECO:0000256" key="5">
    <source>
        <dbReference type="ARBA" id="ARBA00023157"/>
    </source>
</evidence>
<evidence type="ECO:0000256" key="6">
    <source>
        <dbReference type="RuleBase" id="RU365009"/>
    </source>
</evidence>
<dbReference type="OrthoDB" id="4225815at2759"/>
<evidence type="ECO:0000256" key="3">
    <source>
        <dbReference type="ARBA" id="ARBA00022512"/>
    </source>
</evidence>
<organism evidence="7 8">
    <name type="scientific">Rickenella mellea</name>
    <dbReference type="NCBI Taxonomy" id="50990"/>
    <lineage>
        <taxon>Eukaryota</taxon>
        <taxon>Fungi</taxon>
        <taxon>Dikarya</taxon>
        <taxon>Basidiomycota</taxon>
        <taxon>Agaricomycotina</taxon>
        <taxon>Agaricomycetes</taxon>
        <taxon>Hymenochaetales</taxon>
        <taxon>Rickenellaceae</taxon>
        <taxon>Rickenella</taxon>
    </lineage>
</organism>
<evidence type="ECO:0000256" key="1">
    <source>
        <dbReference type="ARBA" id="ARBA00004191"/>
    </source>
</evidence>
<dbReference type="VEuPathDB" id="FungiDB:BD410DRAFT_310263"/>
<feature type="chain" id="PRO_5021510557" description="Hydrophobin" evidence="6">
    <location>
        <begin position="22"/>
        <end position="115"/>
    </location>
</feature>
<dbReference type="SMART" id="SM00075">
    <property type="entry name" value="HYDRO"/>
    <property type="match status" value="1"/>
</dbReference>
<protein>
    <recommendedName>
        <fullName evidence="6">Hydrophobin</fullName>
    </recommendedName>
</protein>
<feature type="signal peptide" evidence="6">
    <location>
        <begin position="1"/>
        <end position="21"/>
    </location>
</feature>
<keyword evidence="6" id="KW-0732">Signal</keyword>
<comment type="similarity">
    <text evidence="2 6">Belongs to the fungal hydrophobin family.</text>
</comment>
<evidence type="ECO:0000313" key="8">
    <source>
        <dbReference type="Proteomes" id="UP000294933"/>
    </source>
</evidence>
<evidence type="ECO:0000256" key="4">
    <source>
        <dbReference type="ARBA" id="ARBA00022525"/>
    </source>
</evidence>
<reference evidence="7 8" key="1">
    <citation type="submission" date="2018-06" db="EMBL/GenBank/DDBJ databases">
        <title>A transcriptomic atlas of mushroom development highlights an independent origin of complex multicellularity.</title>
        <authorList>
            <consortium name="DOE Joint Genome Institute"/>
            <person name="Krizsan K."/>
            <person name="Almasi E."/>
            <person name="Merenyi Z."/>
            <person name="Sahu N."/>
            <person name="Viragh M."/>
            <person name="Koszo T."/>
            <person name="Mondo S."/>
            <person name="Kiss B."/>
            <person name="Balint B."/>
            <person name="Kues U."/>
            <person name="Barry K."/>
            <person name="Hegedus J.C."/>
            <person name="Henrissat B."/>
            <person name="Johnson J."/>
            <person name="Lipzen A."/>
            <person name="Ohm R."/>
            <person name="Nagy I."/>
            <person name="Pangilinan J."/>
            <person name="Yan J."/>
            <person name="Xiong Y."/>
            <person name="Grigoriev I.V."/>
            <person name="Hibbett D.S."/>
            <person name="Nagy L.G."/>
        </authorList>
    </citation>
    <scope>NUCLEOTIDE SEQUENCE [LARGE SCALE GENOMIC DNA]</scope>
    <source>
        <strain evidence="7 8">SZMC22713</strain>
    </source>
</reference>
<dbReference type="Proteomes" id="UP000294933">
    <property type="component" value="Unassembled WGS sequence"/>
</dbReference>
<dbReference type="AlphaFoldDB" id="A0A4Y7Q276"/>
<sequence length="115" mass="11263">MFTKLAVIATISLSLLAGTGATPTPTDGGVCNTGPVQCCQQTIASNSTQATSLLGMLPIGIPISSLTGPIGIGCSPLSIVGAGSGGNCNAMPVCCQDVYAPSLVGINCVPINVQV</sequence>
<dbReference type="EMBL" id="ML170182">
    <property type="protein sequence ID" value="TDL21262.1"/>
    <property type="molecule type" value="Genomic_DNA"/>
</dbReference>
<evidence type="ECO:0000256" key="2">
    <source>
        <dbReference type="ARBA" id="ARBA00010446"/>
    </source>
</evidence>
<keyword evidence="5 6" id="KW-1015">Disulfide bond</keyword>
<dbReference type="Pfam" id="PF01185">
    <property type="entry name" value="Hydrophobin"/>
    <property type="match status" value="1"/>
</dbReference>
<proteinExistence type="inferred from homology"/>
<dbReference type="GO" id="GO:0009277">
    <property type="term" value="C:fungal-type cell wall"/>
    <property type="evidence" value="ECO:0007669"/>
    <property type="project" value="InterPro"/>
</dbReference>
<name>A0A4Y7Q276_9AGAM</name>
<dbReference type="InterPro" id="IPR001338">
    <property type="entry name" value="Class_I_Hydrophobin"/>
</dbReference>
<keyword evidence="8" id="KW-1185">Reference proteome</keyword>
<gene>
    <name evidence="7" type="ORF">BD410DRAFT_310263</name>
</gene>